<dbReference type="AlphaFoldDB" id="I3ZI34"/>
<dbReference type="HOGENOM" id="CLU_005679_2_1_0"/>
<feature type="transmembrane region" description="Helical" evidence="1">
    <location>
        <begin position="336"/>
        <end position="356"/>
    </location>
</feature>
<dbReference type="InterPro" id="IPR050879">
    <property type="entry name" value="Acyltransferase_3"/>
</dbReference>
<keyword evidence="1" id="KW-0472">Membrane</keyword>
<name>I3ZI34_TERRK</name>
<dbReference type="Proteomes" id="UP000006056">
    <property type="component" value="Chromosome"/>
</dbReference>
<evidence type="ECO:0000313" key="3">
    <source>
        <dbReference type="EMBL" id="AFL88561.1"/>
    </source>
</evidence>
<dbReference type="InterPro" id="IPR002656">
    <property type="entry name" value="Acyl_transf_3_dom"/>
</dbReference>
<evidence type="ECO:0000256" key="1">
    <source>
        <dbReference type="SAM" id="Phobius"/>
    </source>
</evidence>
<dbReference type="Pfam" id="PF01757">
    <property type="entry name" value="Acyl_transf_3"/>
    <property type="match status" value="1"/>
</dbReference>
<feature type="transmembrane region" description="Helical" evidence="1">
    <location>
        <begin position="86"/>
        <end position="107"/>
    </location>
</feature>
<feature type="transmembrane region" description="Helical" evidence="1">
    <location>
        <begin position="266"/>
        <end position="284"/>
    </location>
</feature>
<evidence type="ECO:0000259" key="2">
    <source>
        <dbReference type="Pfam" id="PF01757"/>
    </source>
</evidence>
<evidence type="ECO:0000313" key="4">
    <source>
        <dbReference type="EMBL" id="AFL88902.1"/>
    </source>
</evidence>
<dbReference type="eggNOG" id="COG1835">
    <property type="taxonomic scope" value="Bacteria"/>
</dbReference>
<feature type="transmembrane region" description="Helical" evidence="1">
    <location>
        <begin position="205"/>
        <end position="228"/>
    </location>
</feature>
<feature type="transmembrane region" description="Helical" evidence="1">
    <location>
        <begin position="16"/>
        <end position="35"/>
    </location>
</feature>
<feature type="transmembrane region" description="Helical" evidence="1">
    <location>
        <begin position="174"/>
        <end position="193"/>
    </location>
</feature>
<keyword evidence="4" id="KW-0012">Acyltransferase</keyword>
<dbReference type="KEGG" id="trs:Terro_2664"/>
<dbReference type="OrthoDB" id="9796461at2"/>
<dbReference type="STRING" id="926566.Terro_2300"/>
<dbReference type="GO" id="GO:0016747">
    <property type="term" value="F:acyltransferase activity, transferring groups other than amino-acyl groups"/>
    <property type="evidence" value="ECO:0007669"/>
    <property type="project" value="InterPro"/>
</dbReference>
<keyword evidence="4" id="KW-0808">Transferase</keyword>
<sequence length="410" mass="45433">MKESNPLPTPGGHHRFHLLDALRGLVSVLVVYLHAPAYLNLRAGHDTTLGVDFFFCLSGFVIAFSYERRLALSLTFKQFLRARLIRLYPIYLFGLLEGTISFLLVMVKFPLSIGDVGRLSILFGLQTLILPGFGVWKSHLLFPLNFPAWSMFFELLVNIAFAAAIRKKIASNKALIATYAVSLALMIGLTTQYKGTDVGWGLNAGHLIGGTARVCLSFVAGVLILRYTRANPRKSFSDRISIFASLGIIIALLLILQSPHPVLRTKLFQLLAISSLLPATVYLGSRCHVSKRLAPVCAFLGDISFPLYLIHAPIMVLFDLPAVKALLLRLPSLQPLVVPSVLLIAGTISYFVMTYYDLPVRAFLRRQQSLRSLIFHLPTALTRQGSVSDRSEQGLGQRYRDEAAKHVAML</sequence>
<organism evidence="4 5">
    <name type="scientific">Terriglobus roseus (strain DSM 18391 / NRRL B-41598 / KBS 63)</name>
    <dbReference type="NCBI Taxonomy" id="926566"/>
    <lineage>
        <taxon>Bacteria</taxon>
        <taxon>Pseudomonadati</taxon>
        <taxon>Acidobacteriota</taxon>
        <taxon>Terriglobia</taxon>
        <taxon>Terriglobales</taxon>
        <taxon>Acidobacteriaceae</taxon>
        <taxon>Terriglobus</taxon>
    </lineage>
</organism>
<keyword evidence="1" id="KW-0812">Transmembrane</keyword>
<reference evidence="4 5" key="1">
    <citation type="submission" date="2012-06" db="EMBL/GenBank/DDBJ databases">
        <title>Complete genome of Terriglobus roseus DSM 18391.</title>
        <authorList>
            <consortium name="US DOE Joint Genome Institute (JGI-PGF)"/>
            <person name="Lucas S."/>
            <person name="Copeland A."/>
            <person name="Lapidus A."/>
            <person name="Glavina del Rio T."/>
            <person name="Dalin E."/>
            <person name="Tice H."/>
            <person name="Bruce D."/>
            <person name="Goodwin L."/>
            <person name="Pitluck S."/>
            <person name="Peters L."/>
            <person name="Mikhailova N."/>
            <person name="Munk A.C.C."/>
            <person name="Kyrpides N."/>
            <person name="Mavromatis K."/>
            <person name="Ivanova N."/>
            <person name="Brettin T."/>
            <person name="Detter J.C."/>
            <person name="Han C."/>
            <person name="Larimer F."/>
            <person name="Land M."/>
            <person name="Hauser L."/>
            <person name="Markowitz V."/>
            <person name="Cheng J.-F."/>
            <person name="Hugenholtz P."/>
            <person name="Woyke T."/>
            <person name="Wu D."/>
            <person name="Brambilla E."/>
            <person name="Klenk H.-P."/>
            <person name="Eisen J.A."/>
        </authorList>
    </citation>
    <scope>NUCLEOTIDE SEQUENCE [LARGE SCALE GENOMIC DNA]</scope>
    <source>
        <strain evidence="4">DSM 18391</strain>
        <strain evidence="5">DSM 18391 / NRRL B-41598 / KBS 63</strain>
    </source>
</reference>
<dbReference type="EMBL" id="CP003379">
    <property type="protein sequence ID" value="AFL88561.1"/>
    <property type="molecule type" value="Genomic_DNA"/>
</dbReference>
<dbReference type="PANTHER" id="PTHR23028:SF134">
    <property type="entry name" value="PUTATIVE (AFU_ORTHOLOGUE AFUA_4G08520)-RELATED"/>
    <property type="match status" value="1"/>
</dbReference>
<feature type="transmembrane region" description="Helical" evidence="1">
    <location>
        <begin position="240"/>
        <end position="260"/>
    </location>
</feature>
<feature type="transmembrane region" description="Helical" evidence="1">
    <location>
        <begin position="47"/>
        <end position="66"/>
    </location>
</feature>
<dbReference type="EMBL" id="CP003379">
    <property type="protein sequence ID" value="AFL88902.1"/>
    <property type="molecule type" value="Genomic_DNA"/>
</dbReference>
<feature type="transmembrane region" description="Helical" evidence="1">
    <location>
        <begin position="296"/>
        <end position="316"/>
    </location>
</feature>
<keyword evidence="1" id="KW-1133">Transmembrane helix</keyword>
<gene>
    <name evidence="3" type="ordered locus">Terro_2300</name>
    <name evidence="4" type="ordered locus">Terro_2664</name>
</gene>
<feature type="domain" description="Acyltransferase 3" evidence="2">
    <location>
        <begin position="19"/>
        <end position="345"/>
    </location>
</feature>
<proteinExistence type="predicted"/>
<dbReference type="PANTHER" id="PTHR23028">
    <property type="entry name" value="ACETYLTRANSFERASE"/>
    <property type="match status" value="1"/>
</dbReference>
<dbReference type="KEGG" id="trs:Terro_2300"/>
<evidence type="ECO:0000313" key="5">
    <source>
        <dbReference type="Proteomes" id="UP000006056"/>
    </source>
</evidence>
<dbReference type="RefSeq" id="WP_014786130.1">
    <property type="nucleotide sequence ID" value="NC_018014.1"/>
</dbReference>
<feature type="transmembrane region" description="Helical" evidence="1">
    <location>
        <begin position="148"/>
        <end position="165"/>
    </location>
</feature>
<accession>I3ZI34</accession>
<protein>
    <submittedName>
        <fullName evidence="4">Putative acyltransferase</fullName>
    </submittedName>
</protein>
<keyword evidence="5" id="KW-1185">Reference proteome</keyword>